<proteinExistence type="predicted"/>
<dbReference type="EMBL" id="KV419410">
    <property type="protein sequence ID" value="KZS92354.1"/>
    <property type="molecule type" value="Genomic_DNA"/>
</dbReference>
<accession>A0A164TGZ0</accession>
<evidence type="ECO:0000313" key="2">
    <source>
        <dbReference type="Proteomes" id="UP000076722"/>
    </source>
</evidence>
<sequence length="218" mass="24229">MISSSPRLAIRLFVPILPTFVRERCAAAEQPSELLFQVVHSARPAQTLCQSRVRPFPRPVLQFVRRRGLTMYTFRQFRKCAMSLADPDQGHQLATSAFDAIKSSSCSEEIASHDDLKVPHSKSGSRQSKSACVFLSGHSAAFPTRLFHFHATMNRYSICCSFTRVWSPDVLPFVQLALNASPCGTDRCTATCNILADTYFLGVHLSSVLTHLTHLPST</sequence>
<evidence type="ECO:0000313" key="1">
    <source>
        <dbReference type="EMBL" id="KZS92354.1"/>
    </source>
</evidence>
<protein>
    <submittedName>
        <fullName evidence="1">Uncharacterized protein</fullName>
    </submittedName>
</protein>
<dbReference type="AlphaFoldDB" id="A0A164TGZ0"/>
<reference evidence="1 2" key="1">
    <citation type="journal article" date="2016" name="Mol. Biol. Evol.">
        <title>Comparative Genomics of Early-Diverging Mushroom-Forming Fungi Provides Insights into the Origins of Lignocellulose Decay Capabilities.</title>
        <authorList>
            <person name="Nagy L.G."/>
            <person name="Riley R."/>
            <person name="Tritt A."/>
            <person name="Adam C."/>
            <person name="Daum C."/>
            <person name="Floudas D."/>
            <person name="Sun H."/>
            <person name="Yadav J.S."/>
            <person name="Pangilinan J."/>
            <person name="Larsson K.H."/>
            <person name="Matsuura K."/>
            <person name="Barry K."/>
            <person name="Labutti K."/>
            <person name="Kuo R."/>
            <person name="Ohm R.A."/>
            <person name="Bhattacharya S.S."/>
            <person name="Shirouzu T."/>
            <person name="Yoshinaga Y."/>
            <person name="Martin F.M."/>
            <person name="Grigoriev I.V."/>
            <person name="Hibbett D.S."/>
        </authorList>
    </citation>
    <scope>NUCLEOTIDE SEQUENCE [LARGE SCALE GENOMIC DNA]</scope>
    <source>
        <strain evidence="1 2">HHB9708</strain>
    </source>
</reference>
<dbReference type="Proteomes" id="UP000076722">
    <property type="component" value="Unassembled WGS sequence"/>
</dbReference>
<gene>
    <name evidence="1" type="ORF">SISNIDRAFT_111041</name>
</gene>
<name>A0A164TGZ0_9AGAM</name>
<organism evidence="1 2">
    <name type="scientific">Sistotremastrum niveocremeum HHB9708</name>
    <dbReference type="NCBI Taxonomy" id="1314777"/>
    <lineage>
        <taxon>Eukaryota</taxon>
        <taxon>Fungi</taxon>
        <taxon>Dikarya</taxon>
        <taxon>Basidiomycota</taxon>
        <taxon>Agaricomycotina</taxon>
        <taxon>Agaricomycetes</taxon>
        <taxon>Sistotremastrales</taxon>
        <taxon>Sistotremastraceae</taxon>
        <taxon>Sertulicium</taxon>
        <taxon>Sertulicium niveocremeum</taxon>
    </lineage>
</organism>
<keyword evidence="2" id="KW-1185">Reference proteome</keyword>